<dbReference type="Proteomes" id="UP000271241">
    <property type="component" value="Unassembled WGS sequence"/>
</dbReference>
<dbReference type="PROSITE" id="PS50102">
    <property type="entry name" value="RRM"/>
    <property type="match status" value="1"/>
</dbReference>
<dbReference type="InterPro" id="IPR000504">
    <property type="entry name" value="RRM_dom"/>
</dbReference>
<gene>
    <name evidence="4" type="ORF">THASP1DRAFT_24214</name>
</gene>
<dbReference type="InterPro" id="IPR035979">
    <property type="entry name" value="RBD_domain_sf"/>
</dbReference>
<feature type="compositionally biased region" description="Basic and acidic residues" evidence="2">
    <location>
        <begin position="83"/>
        <end position="115"/>
    </location>
</feature>
<keyword evidence="5" id="KW-1185">Reference proteome</keyword>
<feature type="compositionally biased region" description="Basic and acidic residues" evidence="2">
    <location>
        <begin position="40"/>
        <end position="52"/>
    </location>
</feature>
<evidence type="ECO:0000256" key="1">
    <source>
        <dbReference type="PROSITE-ProRule" id="PRU00176"/>
    </source>
</evidence>
<dbReference type="Gene3D" id="3.30.70.330">
    <property type="match status" value="1"/>
</dbReference>
<accession>A0A4P9XNX4</accession>
<feature type="compositionally biased region" description="Basic and acidic residues" evidence="2">
    <location>
        <begin position="125"/>
        <end position="154"/>
    </location>
</feature>
<dbReference type="GO" id="GO:0003723">
    <property type="term" value="F:RNA binding"/>
    <property type="evidence" value="ECO:0007669"/>
    <property type="project" value="UniProtKB-UniRule"/>
</dbReference>
<proteinExistence type="predicted"/>
<dbReference type="OrthoDB" id="439808at2759"/>
<reference evidence="5" key="1">
    <citation type="journal article" date="2018" name="Nat. Microbiol.">
        <title>Leveraging single-cell genomics to expand the fungal tree of life.</title>
        <authorList>
            <person name="Ahrendt S.R."/>
            <person name="Quandt C.A."/>
            <person name="Ciobanu D."/>
            <person name="Clum A."/>
            <person name="Salamov A."/>
            <person name="Andreopoulos B."/>
            <person name="Cheng J.F."/>
            <person name="Woyke T."/>
            <person name="Pelin A."/>
            <person name="Henrissat B."/>
            <person name="Reynolds N.K."/>
            <person name="Benny G.L."/>
            <person name="Smith M.E."/>
            <person name="James T.Y."/>
            <person name="Grigoriev I.V."/>
        </authorList>
    </citation>
    <scope>NUCLEOTIDE SEQUENCE [LARGE SCALE GENOMIC DNA]</scope>
    <source>
        <strain evidence="5">RSA 1356</strain>
    </source>
</reference>
<protein>
    <recommendedName>
        <fullName evidence="3">RRM domain-containing protein</fullName>
    </recommendedName>
</protein>
<dbReference type="STRING" id="78915.A0A4P9XNX4"/>
<dbReference type="AlphaFoldDB" id="A0A4P9XNX4"/>
<keyword evidence="1" id="KW-0694">RNA-binding</keyword>
<evidence type="ECO:0000313" key="5">
    <source>
        <dbReference type="Proteomes" id="UP000271241"/>
    </source>
</evidence>
<feature type="compositionally biased region" description="Pro residues" evidence="2">
    <location>
        <begin position="155"/>
        <end position="169"/>
    </location>
</feature>
<feature type="domain" description="RRM" evidence="3">
    <location>
        <begin position="207"/>
        <end position="282"/>
    </location>
</feature>
<evidence type="ECO:0000256" key="2">
    <source>
        <dbReference type="SAM" id="MobiDB-lite"/>
    </source>
</evidence>
<dbReference type="PANTHER" id="PTHR48034">
    <property type="entry name" value="TRANSFORMER-2 SEX-DETERMINING PROTEIN-RELATED"/>
    <property type="match status" value="1"/>
</dbReference>
<feature type="compositionally biased region" description="Gly residues" evidence="2">
    <location>
        <begin position="175"/>
        <end position="193"/>
    </location>
</feature>
<dbReference type="SUPFAM" id="SSF54928">
    <property type="entry name" value="RNA-binding domain, RBD"/>
    <property type="match status" value="1"/>
</dbReference>
<dbReference type="EMBL" id="KZ992686">
    <property type="protein sequence ID" value="RKP07678.1"/>
    <property type="molecule type" value="Genomic_DNA"/>
</dbReference>
<feature type="region of interest" description="Disordered" evidence="2">
    <location>
        <begin position="1"/>
        <end position="195"/>
    </location>
</feature>
<organism evidence="4 5">
    <name type="scientific">Thamnocephalis sphaerospora</name>
    <dbReference type="NCBI Taxonomy" id="78915"/>
    <lineage>
        <taxon>Eukaryota</taxon>
        <taxon>Fungi</taxon>
        <taxon>Fungi incertae sedis</taxon>
        <taxon>Zoopagomycota</taxon>
        <taxon>Zoopagomycotina</taxon>
        <taxon>Zoopagomycetes</taxon>
        <taxon>Zoopagales</taxon>
        <taxon>Sigmoideomycetaceae</taxon>
        <taxon>Thamnocephalis</taxon>
    </lineage>
</organism>
<sequence length="282" mass="32442">MDRYEERHRSGPPPDQRGGYDPMVPMGYDRPPPGGGGGMDRYERYERQDRYDPGGGGSGGDRYERYDRNDRYEREPPPPPPPRQDRYDRYDRYERADRYDRYERADRYDRYEERGNSGGGSMRGDYGRARSRSPEMRYDAHSYGRDRDRGRLYDRPPPPSHMPPPPMNGPPMGRSYGGGGPRGGGGGGGGGGRMADADEDRIRRETTSIFVGNLPHHFDEHALRAVFEQIGPVSNSAVPVDMRTGESRRFGFVSYMTREDAERAMDYFKRTAVEDRYLRLDW</sequence>
<dbReference type="SMART" id="SM00360">
    <property type="entry name" value="RRM"/>
    <property type="match status" value="1"/>
</dbReference>
<dbReference type="InterPro" id="IPR012677">
    <property type="entry name" value="Nucleotide-bd_a/b_plait_sf"/>
</dbReference>
<evidence type="ECO:0000313" key="4">
    <source>
        <dbReference type="EMBL" id="RKP07678.1"/>
    </source>
</evidence>
<dbReference type="Pfam" id="PF00076">
    <property type="entry name" value="RRM_1"/>
    <property type="match status" value="1"/>
</dbReference>
<name>A0A4P9XNX4_9FUNG</name>
<feature type="compositionally biased region" description="Basic and acidic residues" evidence="2">
    <location>
        <begin position="61"/>
        <end position="76"/>
    </location>
</feature>
<dbReference type="InterPro" id="IPR050441">
    <property type="entry name" value="RBM"/>
</dbReference>
<evidence type="ECO:0000259" key="3">
    <source>
        <dbReference type="PROSITE" id="PS50102"/>
    </source>
</evidence>